<dbReference type="Pfam" id="PF01478">
    <property type="entry name" value="Peptidase_A24"/>
    <property type="match status" value="1"/>
</dbReference>
<dbReference type="EMBL" id="JAAXCZ010000026">
    <property type="protein sequence ID" value="MBC2385344.1"/>
    <property type="molecule type" value="Genomic_DNA"/>
</dbReference>
<feature type="transmembrane region" description="Helical" evidence="3">
    <location>
        <begin position="123"/>
        <end position="140"/>
    </location>
</feature>
<protein>
    <submittedName>
        <fullName evidence="5">Prepilin peptidase</fullName>
    </submittedName>
</protein>
<dbReference type="RefSeq" id="WP_185710794.1">
    <property type="nucleotide sequence ID" value="NZ_JAAXCZ010000026.1"/>
</dbReference>
<evidence type="ECO:0000256" key="3">
    <source>
        <dbReference type="SAM" id="Phobius"/>
    </source>
</evidence>
<comment type="caution">
    <text evidence="5">The sequence shown here is derived from an EMBL/GenBank/DDBJ whole genome shotgun (WGS) entry which is preliminary data.</text>
</comment>
<feature type="transmembrane region" description="Helical" evidence="3">
    <location>
        <begin position="231"/>
        <end position="252"/>
    </location>
</feature>
<feature type="transmembrane region" description="Helical" evidence="3">
    <location>
        <begin position="193"/>
        <end position="219"/>
    </location>
</feature>
<gene>
    <name evidence="5" type="ORF">HF209_30790</name>
</gene>
<dbReference type="InterPro" id="IPR000045">
    <property type="entry name" value="Prepilin_IV_endopep_pep"/>
</dbReference>
<keyword evidence="6" id="KW-1185">Reference proteome</keyword>
<dbReference type="Gene3D" id="1.20.120.1220">
    <property type="match status" value="1"/>
</dbReference>
<proteinExistence type="inferred from homology"/>
<dbReference type="InterPro" id="IPR050882">
    <property type="entry name" value="Prepilin_peptidase/N-MTase"/>
</dbReference>
<evidence type="ECO:0000256" key="1">
    <source>
        <dbReference type="ARBA" id="ARBA00005801"/>
    </source>
</evidence>
<dbReference type="PANTHER" id="PTHR30487">
    <property type="entry name" value="TYPE 4 PREPILIN-LIKE PROTEINS LEADER PEPTIDE-PROCESSING ENZYME"/>
    <property type="match status" value="1"/>
</dbReference>
<evidence type="ECO:0000313" key="5">
    <source>
        <dbReference type="EMBL" id="MBC2385344.1"/>
    </source>
</evidence>
<feature type="transmembrane region" description="Helical" evidence="3">
    <location>
        <begin position="79"/>
        <end position="103"/>
    </location>
</feature>
<feature type="transmembrane region" description="Helical" evidence="3">
    <location>
        <begin position="152"/>
        <end position="173"/>
    </location>
</feature>
<feature type="domain" description="Prepilin type IV endopeptidase peptidase" evidence="4">
    <location>
        <begin position="107"/>
        <end position="213"/>
    </location>
</feature>
<evidence type="ECO:0000256" key="2">
    <source>
        <dbReference type="RuleBase" id="RU003793"/>
    </source>
</evidence>
<dbReference type="PANTHER" id="PTHR30487:SF0">
    <property type="entry name" value="PREPILIN LEADER PEPTIDASE_N-METHYLTRANSFERASE-RELATED"/>
    <property type="match status" value="1"/>
</dbReference>
<feature type="transmembrane region" description="Helical" evidence="3">
    <location>
        <begin position="12"/>
        <end position="37"/>
    </location>
</feature>
<keyword evidence="3" id="KW-0472">Membrane</keyword>
<name>A0ABR6TH77_9PSED</name>
<dbReference type="Proteomes" id="UP000534677">
    <property type="component" value="Unassembled WGS sequence"/>
</dbReference>
<dbReference type="InterPro" id="IPR014032">
    <property type="entry name" value="Peptidase_A24A_bac"/>
</dbReference>
<evidence type="ECO:0000313" key="6">
    <source>
        <dbReference type="Proteomes" id="UP000534677"/>
    </source>
</evidence>
<keyword evidence="3" id="KW-1133">Transmembrane helix</keyword>
<evidence type="ECO:0000259" key="4">
    <source>
        <dbReference type="Pfam" id="PF01478"/>
    </source>
</evidence>
<accession>A0ABR6TH77</accession>
<sequence length="254" mass="27897">MDAIFTSLHDQSLLFALFTAVVAIPVGFLINAAVAHLPMILERQWQMQARDVLGLPGGSTTPCRSSKQRRNRTASRRQVCIALANSLLSGIVALHFGFGWSAVLMLMLTWGLLTMSLIDAEHLLLPDILVLPLLWFGLVVNSFHQFAELQEALWGAVAGYMSLWCVLWLSKLITGHEGLGRGDLKLLAMLGAWGGWQILPLTIILASTMGVAVRLMMIWLHRAERSEPIPFGPYLSVAGWSALVVMPGVSIFNL</sequence>
<dbReference type="PRINTS" id="PR00864">
    <property type="entry name" value="PREPILNPTASE"/>
</dbReference>
<comment type="similarity">
    <text evidence="1 2">Belongs to the peptidase A24 family.</text>
</comment>
<reference evidence="5 6" key="1">
    <citation type="submission" date="2020-04" db="EMBL/GenBank/DDBJ databases">
        <title>Pseudomonas crami sp. nov., a novel proteolytic bacterial species isolated from cream.</title>
        <authorList>
            <person name="Hofmann K."/>
            <person name="Woller A."/>
            <person name="Huptas C."/>
            <person name="Wenning M."/>
            <person name="Scherer S."/>
            <person name="Doll E.V."/>
        </authorList>
    </citation>
    <scope>NUCLEOTIDE SEQUENCE [LARGE SCALE GENOMIC DNA]</scope>
    <source>
        <strain evidence="5 6">WS 5096</strain>
    </source>
</reference>
<organism evidence="5 6">
    <name type="scientific">Pseudomonas cremoris</name>
    <dbReference type="NCBI Taxonomy" id="2724178"/>
    <lineage>
        <taxon>Bacteria</taxon>
        <taxon>Pseudomonadati</taxon>
        <taxon>Pseudomonadota</taxon>
        <taxon>Gammaproteobacteria</taxon>
        <taxon>Pseudomonadales</taxon>
        <taxon>Pseudomonadaceae</taxon>
        <taxon>Pseudomonas</taxon>
    </lineage>
</organism>
<keyword evidence="3" id="KW-0812">Transmembrane</keyword>